<dbReference type="RefSeq" id="WP_310223113.1">
    <property type="nucleotide sequence ID" value="NZ_JAVDSB010000001.1"/>
</dbReference>
<organism evidence="1 2">
    <name type="scientific">Paenibacillus qinlingensis</name>
    <dbReference type="NCBI Taxonomy" id="1837343"/>
    <lineage>
        <taxon>Bacteria</taxon>
        <taxon>Bacillati</taxon>
        <taxon>Bacillota</taxon>
        <taxon>Bacilli</taxon>
        <taxon>Bacillales</taxon>
        <taxon>Paenibacillaceae</taxon>
        <taxon>Paenibacillus</taxon>
    </lineage>
</organism>
<protein>
    <submittedName>
        <fullName evidence="1">Uncharacterized protein</fullName>
    </submittedName>
</protein>
<proteinExistence type="predicted"/>
<accession>A0ABU1NPC8</accession>
<name>A0ABU1NPC8_9BACL</name>
<reference evidence="1 2" key="1">
    <citation type="submission" date="2023-07" db="EMBL/GenBank/DDBJ databases">
        <title>Sorghum-associated microbial communities from plants grown in Nebraska, USA.</title>
        <authorList>
            <person name="Schachtman D."/>
        </authorList>
    </citation>
    <scope>NUCLEOTIDE SEQUENCE [LARGE SCALE GENOMIC DNA]</scope>
    <source>
        <strain evidence="1 2">CC258</strain>
    </source>
</reference>
<gene>
    <name evidence="1" type="ORF">J2736_000451</name>
</gene>
<dbReference type="EMBL" id="JAVDSB010000001">
    <property type="protein sequence ID" value="MDR6549268.1"/>
    <property type="molecule type" value="Genomic_DNA"/>
</dbReference>
<keyword evidence="2" id="KW-1185">Reference proteome</keyword>
<evidence type="ECO:0000313" key="1">
    <source>
        <dbReference type="EMBL" id="MDR6549268.1"/>
    </source>
</evidence>
<comment type="caution">
    <text evidence="1">The sequence shown here is derived from an EMBL/GenBank/DDBJ whole genome shotgun (WGS) entry which is preliminary data.</text>
</comment>
<sequence>MSLSSIDFLSVVRSCIPEEAEIVVLQQEGNPAAILYADVDGDGFQEITALYRYLDSQYLFSLKEYSGNWFPIASASTGREQAVKDFAAAPISRREGWDVIIGWEHAGEQTAELDIIQWTQAGFQRVIPPGTTYSHVEIEDMPTRNGSDGLCEIALWTKEKGQAYRVETYRWDPHRLVPTTDVHAYYFQKVARYYEELTKEHPEEQLYRSCLEDAQKRAGGS</sequence>
<evidence type="ECO:0000313" key="2">
    <source>
        <dbReference type="Proteomes" id="UP001267290"/>
    </source>
</evidence>
<dbReference type="Proteomes" id="UP001267290">
    <property type="component" value="Unassembled WGS sequence"/>
</dbReference>